<comment type="caution">
    <text evidence="3">The sequence shown here is derived from an EMBL/GenBank/DDBJ whole genome shotgun (WGS) entry which is preliminary data.</text>
</comment>
<dbReference type="InterPro" id="IPR036465">
    <property type="entry name" value="vWFA_dom_sf"/>
</dbReference>
<dbReference type="PROSITE" id="PS50234">
    <property type="entry name" value="VWFA"/>
    <property type="match status" value="1"/>
</dbReference>
<evidence type="ECO:0000313" key="3">
    <source>
        <dbReference type="EMBL" id="HJD49743.1"/>
    </source>
</evidence>
<gene>
    <name evidence="3" type="ORF">H9907_06580</name>
</gene>
<feature type="region of interest" description="Disordered" evidence="1">
    <location>
        <begin position="329"/>
        <end position="363"/>
    </location>
</feature>
<proteinExistence type="predicted"/>
<dbReference type="EMBL" id="DWUR01000104">
    <property type="protein sequence ID" value="HJD49743.1"/>
    <property type="molecule type" value="Genomic_DNA"/>
</dbReference>
<evidence type="ECO:0000259" key="2">
    <source>
        <dbReference type="PROSITE" id="PS50234"/>
    </source>
</evidence>
<dbReference type="SMART" id="SM00327">
    <property type="entry name" value="VWA"/>
    <property type="match status" value="1"/>
</dbReference>
<dbReference type="Proteomes" id="UP000823907">
    <property type="component" value="Unassembled WGS sequence"/>
</dbReference>
<accession>A0A9D2UCA0</accession>
<evidence type="ECO:0000313" key="4">
    <source>
        <dbReference type="Proteomes" id="UP000823907"/>
    </source>
</evidence>
<dbReference type="InterPro" id="IPR002035">
    <property type="entry name" value="VWF_A"/>
</dbReference>
<reference evidence="3" key="2">
    <citation type="submission" date="2021-04" db="EMBL/GenBank/DDBJ databases">
        <authorList>
            <person name="Gilroy R."/>
        </authorList>
    </citation>
    <scope>NUCLEOTIDE SEQUENCE</scope>
    <source>
        <strain evidence="3">5925</strain>
    </source>
</reference>
<organism evidence="3 4">
    <name type="scientific">Candidatus Corynebacterium intestinavium</name>
    <dbReference type="NCBI Taxonomy" id="2838531"/>
    <lineage>
        <taxon>Bacteria</taxon>
        <taxon>Bacillati</taxon>
        <taxon>Actinomycetota</taxon>
        <taxon>Actinomycetes</taxon>
        <taxon>Mycobacteriales</taxon>
        <taxon>Corynebacteriaceae</taxon>
        <taxon>Corynebacterium</taxon>
    </lineage>
</organism>
<protein>
    <submittedName>
        <fullName evidence="3">VWA domain-containing protein</fullName>
    </submittedName>
</protein>
<dbReference type="AlphaFoldDB" id="A0A9D2UCA0"/>
<dbReference type="Pfam" id="PF13519">
    <property type="entry name" value="VWA_2"/>
    <property type="match status" value="1"/>
</dbReference>
<dbReference type="SUPFAM" id="SSF53300">
    <property type="entry name" value="vWA-like"/>
    <property type="match status" value="1"/>
</dbReference>
<evidence type="ECO:0000256" key="1">
    <source>
        <dbReference type="SAM" id="MobiDB-lite"/>
    </source>
</evidence>
<reference evidence="3" key="1">
    <citation type="journal article" date="2021" name="PeerJ">
        <title>Extensive microbial diversity within the chicken gut microbiome revealed by metagenomics and culture.</title>
        <authorList>
            <person name="Gilroy R."/>
            <person name="Ravi A."/>
            <person name="Getino M."/>
            <person name="Pursley I."/>
            <person name="Horton D.L."/>
            <person name="Alikhan N.F."/>
            <person name="Baker D."/>
            <person name="Gharbi K."/>
            <person name="Hall N."/>
            <person name="Watson M."/>
            <person name="Adriaenssens E.M."/>
            <person name="Foster-Nyarko E."/>
            <person name="Jarju S."/>
            <person name="Secka A."/>
            <person name="Antonio M."/>
            <person name="Oren A."/>
            <person name="Chaudhuri R.R."/>
            <person name="La Ragione R."/>
            <person name="Hildebrand F."/>
            <person name="Pallen M.J."/>
        </authorList>
    </citation>
    <scope>NUCLEOTIDE SEQUENCE</scope>
    <source>
        <strain evidence="3">5925</strain>
    </source>
</reference>
<sequence length="363" mass="39015">MDSSGSLAEKIDGAKTRIDAAKDALNSLVDSTPEETELGLRVYGANDKKKGSDESCRDSELVVPIATGNRDDLSDAIEGYSPAGWTPISYGLKEAGKDIGKPGEDEENTIVLVSDGEETCVPGPCDVVDELEKQGINVTINVVGMNVDGKARNQLQCIAKKGNGKYYSADNADEIKTAIEEAAMRTGQAFRLDGDPISGGDSRSEAPEMTPGTYLDEFGFDETRWYRVPKQAKGSVVWAGAAMGLAETDKEHGSITVELVDPASEEKCALETDYGHSRGPEGLLATNLSSQECEDTENLLLKVTTEVKGEGGLPVRIHLEERGAVQNLDELPEAARAPEWEEMEAARRRKVRPTAVTHSGTPR</sequence>
<dbReference type="Gene3D" id="3.40.50.410">
    <property type="entry name" value="von Willebrand factor, type A domain"/>
    <property type="match status" value="1"/>
</dbReference>
<name>A0A9D2UCA0_9CORY</name>
<feature type="domain" description="VWFA" evidence="2">
    <location>
        <begin position="1"/>
        <end position="182"/>
    </location>
</feature>
<feature type="region of interest" description="Disordered" evidence="1">
    <location>
        <begin position="191"/>
        <end position="212"/>
    </location>
</feature>